<dbReference type="InterPro" id="IPR007391">
    <property type="entry name" value="Vancomycin_resist_VanW"/>
</dbReference>
<dbReference type="Pfam" id="PF07501">
    <property type="entry name" value="G5"/>
    <property type="match status" value="1"/>
</dbReference>
<feature type="region of interest" description="Disordered" evidence="2">
    <location>
        <begin position="449"/>
        <end position="520"/>
    </location>
</feature>
<organism evidence="5 6">
    <name type="scientific">Ventrimonas faecis</name>
    <dbReference type="NCBI Taxonomy" id="3133170"/>
    <lineage>
        <taxon>Bacteria</taxon>
        <taxon>Bacillati</taxon>
        <taxon>Bacillota</taxon>
        <taxon>Clostridia</taxon>
        <taxon>Lachnospirales</taxon>
        <taxon>Lachnospiraceae</taxon>
        <taxon>Ventrimonas</taxon>
    </lineage>
</organism>
<gene>
    <name evidence="5" type="ORF">WMO41_12440</name>
</gene>
<feature type="region of interest" description="Disordered" evidence="2">
    <location>
        <begin position="376"/>
        <end position="402"/>
    </location>
</feature>
<evidence type="ECO:0000256" key="3">
    <source>
        <dbReference type="SAM" id="SignalP"/>
    </source>
</evidence>
<accession>A0ABV1HNR4</accession>
<evidence type="ECO:0000313" key="6">
    <source>
        <dbReference type="Proteomes" id="UP001437460"/>
    </source>
</evidence>
<feature type="compositionally biased region" description="Low complexity" evidence="2">
    <location>
        <begin position="449"/>
        <end position="513"/>
    </location>
</feature>
<evidence type="ECO:0000259" key="4">
    <source>
        <dbReference type="PROSITE" id="PS51109"/>
    </source>
</evidence>
<evidence type="ECO:0000256" key="2">
    <source>
        <dbReference type="SAM" id="MobiDB-lite"/>
    </source>
</evidence>
<dbReference type="PROSITE" id="PS51109">
    <property type="entry name" value="G5"/>
    <property type="match status" value="1"/>
</dbReference>
<feature type="signal peptide" evidence="3">
    <location>
        <begin position="1"/>
        <end position="27"/>
    </location>
</feature>
<feature type="chain" id="PRO_5046632019" evidence="3">
    <location>
        <begin position="28"/>
        <end position="520"/>
    </location>
</feature>
<keyword evidence="1 3" id="KW-0732">Signal</keyword>
<dbReference type="Proteomes" id="UP001437460">
    <property type="component" value="Unassembled WGS sequence"/>
</dbReference>
<dbReference type="PANTHER" id="PTHR35788">
    <property type="entry name" value="EXPORTED PROTEIN-RELATED"/>
    <property type="match status" value="1"/>
</dbReference>
<dbReference type="SMART" id="SM01208">
    <property type="entry name" value="G5"/>
    <property type="match status" value="1"/>
</dbReference>
<evidence type="ECO:0000313" key="5">
    <source>
        <dbReference type="EMBL" id="MEQ2563962.1"/>
    </source>
</evidence>
<dbReference type="RefSeq" id="WP_349230024.1">
    <property type="nucleotide sequence ID" value="NZ_JBBMFJ010000028.1"/>
</dbReference>
<feature type="domain" description="G5" evidence="4">
    <location>
        <begin position="367"/>
        <end position="446"/>
    </location>
</feature>
<dbReference type="Gene3D" id="2.20.230.10">
    <property type="entry name" value="Resuscitation-promoting factor rpfb"/>
    <property type="match status" value="1"/>
</dbReference>
<dbReference type="Pfam" id="PF04294">
    <property type="entry name" value="VanW"/>
    <property type="match status" value="1"/>
</dbReference>
<reference evidence="5 6" key="1">
    <citation type="submission" date="2024-03" db="EMBL/GenBank/DDBJ databases">
        <title>Human intestinal bacterial collection.</title>
        <authorList>
            <person name="Pauvert C."/>
            <person name="Hitch T.C.A."/>
            <person name="Clavel T."/>
        </authorList>
    </citation>
    <scope>NUCLEOTIDE SEQUENCE [LARGE SCALE GENOMIC DNA]</scope>
    <source>
        <strain evidence="5 6">CLA-AP-H27</strain>
    </source>
</reference>
<dbReference type="PANTHER" id="PTHR35788:SF1">
    <property type="entry name" value="EXPORTED PROTEIN"/>
    <property type="match status" value="1"/>
</dbReference>
<name>A0ABV1HNR4_9FIRM</name>
<dbReference type="Pfam" id="PF12229">
    <property type="entry name" value="PG_binding_4"/>
    <property type="match status" value="1"/>
</dbReference>
<comment type="caution">
    <text evidence="5">The sequence shown here is derived from an EMBL/GenBank/DDBJ whole genome shotgun (WGS) entry which is preliminary data.</text>
</comment>
<proteinExistence type="predicted"/>
<sequence length="520" mass="54708">MMKKWSALGGLAFAAILGSVFAFPAYAKEKTFPEGIYAGDFALGGLTKEQAEEKFASYVSALEERSITLDVVGNKVETTAKDLGYACANTDALQEAEEYAAGGCLIRQYMERKDLEKEPVHISLEAGVDETVVQAFVEEQCSGLPGEPQDAAITRVNGKFEITPEQSGMAVDVKATIDALNKALEKENGAAVSVDAVVSEQQPKIKKADLESISDVLGTCTTAYASSGASRSGNIANGVSKINGHVLMPGETLSGYECMHPFTIENGYFTAAAYENGQVVDSVGGGVCQIATTLYDASLAAELEITQRQNHSMIVTYVKPSMDAAIAGTYKDIKITNNYSTPIYIEGTTAGKTLTFTIYGKETRPANRKVEYISETLSKTDPGEPQRKVDNSLKPGQTKQVQSAHIGYKSRLWKVVTVDGVEKERTILHTDTYNPSKAIVLVGPAAPAQPAAPAAGQIPAQPSETAPEQAAPAETAAPQPSQSQVVGPGVVSQPSESSSGGPGSAPAEAPAPVTDGPGEQ</sequence>
<keyword evidence="6" id="KW-1185">Reference proteome</keyword>
<evidence type="ECO:0000256" key="1">
    <source>
        <dbReference type="ARBA" id="ARBA00022729"/>
    </source>
</evidence>
<dbReference type="InterPro" id="IPR052913">
    <property type="entry name" value="Glycopeptide_resist_protein"/>
</dbReference>
<dbReference type="InterPro" id="IPR022029">
    <property type="entry name" value="YoaR-like_PG-bd"/>
</dbReference>
<dbReference type="InterPro" id="IPR011098">
    <property type="entry name" value="G5_dom"/>
</dbReference>
<protein>
    <submittedName>
        <fullName evidence="5">VanW family protein</fullName>
    </submittedName>
</protein>
<feature type="compositionally biased region" description="Basic and acidic residues" evidence="2">
    <location>
        <begin position="381"/>
        <end position="391"/>
    </location>
</feature>
<dbReference type="EMBL" id="JBBMFJ010000028">
    <property type="protein sequence ID" value="MEQ2563962.1"/>
    <property type="molecule type" value="Genomic_DNA"/>
</dbReference>